<name>A0ABS8JU89_9BURK</name>
<protein>
    <submittedName>
        <fullName evidence="1">Uncharacterized protein</fullName>
    </submittedName>
</protein>
<evidence type="ECO:0000313" key="1">
    <source>
        <dbReference type="EMBL" id="MCC8393471.1"/>
    </source>
</evidence>
<dbReference type="Proteomes" id="UP001431019">
    <property type="component" value="Unassembled WGS sequence"/>
</dbReference>
<keyword evidence="2" id="KW-1185">Reference proteome</keyword>
<gene>
    <name evidence="1" type="ORF">LJ656_12795</name>
</gene>
<accession>A0ABS8JU89</accession>
<organism evidence="1 2">
    <name type="scientific">Paraburkholderia sejongensis</name>
    <dbReference type="NCBI Taxonomy" id="2886946"/>
    <lineage>
        <taxon>Bacteria</taxon>
        <taxon>Pseudomonadati</taxon>
        <taxon>Pseudomonadota</taxon>
        <taxon>Betaproteobacteria</taxon>
        <taxon>Burkholderiales</taxon>
        <taxon>Burkholderiaceae</taxon>
        <taxon>Paraburkholderia</taxon>
    </lineage>
</organism>
<proteinExistence type="predicted"/>
<evidence type="ECO:0000313" key="2">
    <source>
        <dbReference type="Proteomes" id="UP001431019"/>
    </source>
</evidence>
<comment type="caution">
    <text evidence="1">The sequence shown here is derived from an EMBL/GenBank/DDBJ whole genome shotgun (WGS) entry which is preliminary data.</text>
</comment>
<dbReference type="EMBL" id="JAJITD010000005">
    <property type="protein sequence ID" value="MCC8393471.1"/>
    <property type="molecule type" value="Genomic_DNA"/>
</dbReference>
<reference evidence="1 2" key="1">
    <citation type="submission" date="2021-11" db="EMBL/GenBank/DDBJ databases">
        <authorList>
            <person name="Oh E.-T."/>
            <person name="Kim S.-B."/>
        </authorList>
    </citation>
    <scope>NUCLEOTIDE SEQUENCE [LARGE SCALE GENOMIC DNA]</scope>
    <source>
        <strain evidence="1 2">MMS20-SJTR3</strain>
    </source>
</reference>
<sequence>MENIAPADHAYVCERIETAIDALTPAARRNGIRHESRLFCDGVRAARLPLRVAVADFTFGVLAAARNGPVEDARHPHSWDCHVCCARRVCGLAGARDSKVMENPRLRNGPEVARSCALYNAALKH</sequence>
<dbReference type="RefSeq" id="WP_230509766.1">
    <property type="nucleotide sequence ID" value="NZ_JAJITD010000005.1"/>
</dbReference>